<gene>
    <name evidence="1" type="ORF">IEC33019_2991</name>
    <name evidence="2" type="ORF">WP8W18C01_17920</name>
</gene>
<dbReference type="AlphaFoldDB" id="A0A1B2F8R3"/>
<dbReference type="Proteomes" id="UP000515680">
    <property type="component" value="Chromosome"/>
</dbReference>
<accession>A0A1B2F8R3</accession>
<evidence type="ECO:0000313" key="3">
    <source>
        <dbReference type="Proteomes" id="UP000515680"/>
    </source>
</evidence>
<evidence type="ECO:0000313" key="1">
    <source>
        <dbReference type="EMBL" id="ANY88524.1"/>
    </source>
</evidence>
<name>A0A1B2F8R3_PSEPU</name>
<evidence type="ECO:0000313" key="2">
    <source>
        <dbReference type="EMBL" id="BBT39451.1"/>
    </source>
</evidence>
<organism evidence="1">
    <name type="scientific">Pseudomonas putida</name>
    <name type="common">Arthrobacter siderocapsulatus</name>
    <dbReference type="NCBI Taxonomy" id="303"/>
    <lineage>
        <taxon>Bacteria</taxon>
        <taxon>Pseudomonadati</taxon>
        <taxon>Pseudomonadota</taxon>
        <taxon>Gammaproteobacteria</taxon>
        <taxon>Pseudomonadales</taxon>
        <taxon>Pseudomonadaceae</taxon>
        <taxon>Pseudomonas</taxon>
    </lineage>
</organism>
<dbReference type="EMBL" id="AP022227">
    <property type="protein sequence ID" value="BBT39451.1"/>
    <property type="molecule type" value="Genomic_DNA"/>
</dbReference>
<reference evidence="2 3" key="2">
    <citation type="submission" date="2019-12" db="EMBL/GenBank/DDBJ databases">
        <title>complete genome sequences of Pseudomonas putida str. WP8-W18-CRE-01 isolated from wastewater treatment plant effluent.</title>
        <authorList>
            <person name="Sekizuka T."/>
            <person name="Itokawa K."/>
            <person name="Yatsu K."/>
            <person name="Inamine Y."/>
            <person name="Kuroda M."/>
        </authorList>
    </citation>
    <scope>NUCLEOTIDE SEQUENCE [LARGE SCALE GENOMIC DNA]</scope>
    <source>
        <strain evidence="2 3">WP8-W18-CRE-01</strain>
    </source>
</reference>
<proteinExistence type="predicted"/>
<dbReference type="EMBL" id="CP016634">
    <property type="protein sequence ID" value="ANY88524.1"/>
    <property type="molecule type" value="Genomic_DNA"/>
</dbReference>
<sequence length="42" mass="4983">MHDCVSCSFVDDGLHRFVLAAHYIYTTWRVQYKRLFEFAGAQ</sequence>
<protein>
    <submittedName>
        <fullName evidence="1">Uncharacterized protein</fullName>
    </submittedName>
</protein>
<reference evidence="1" key="1">
    <citation type="submission" date="2016-07" db="EMBL/GenBank/DDBJ databases">
        <title>New class B carbapenemase carried by novel plasmid in Pseudomonas putida enviromental strain in eastern Amazonia.</title>
        <authorList>
            <person name="Souza C.O."/>
            <person name="Lima K.V."/>
            <person name="Brasiliense D.M."/>
            <person name="Perez-Chaparro P.J."/>
            <person name="Mamizuka E.M."/>
            <person name="Lima M.O."/>
            <person name="Lima L.N."/>
            <person name="McCulloch J.A."/>
        </authorList>
    </citation>
    <scope>NUCLEOTIDE SEQUENCE [LARGE SCALE GENOMIC DNA]</scope>
    <source>
        <strain evidence="1">IEC33019</strain>
    </source>
</reference>